<dbReference type="RefSeq" id="WP_230842050.1">
    <property type="nucleotide sequence ID" value="NZ_CP063845.1"/>
</dbReference>
<accession>A0ABY3PMY0</accession>
<protein>
    <submittedName>
        <fullName evidence="2">DUF885 domain-containing protein</fullName>
    </submittedName>
</protein>
<evidence type="ECO:0000313" key="2">
    <source>
        <dbReference type="EMBL" id="UFP94975.1"/>
    </source>
</evidence>
<dbReference type="EMBL" id="CP063845">
    <property type="protein sequence ID" value="UFP94975.1"/>
    <property type="molecule type" value="Genomic_DNA"/>
</dbReference>
<dbReference type="PANTHER" id="PTHR33361:SF2">
    <property type="entry name" value="DUF885 DOMAIN-CONTAINING PROTEIN"/>
    <property type="match status" value="1"/>
</dbReference>
<name>A0ABY3PMY0_9CYAN</name>
<evidence type="ECO:0000313" key="3">
    <source>
        <dbReference type="Proteomes" id="UP001054846"/>
    </source>
</evidence>
<dbReference type="Pfam" id="PF05960">
    <property type="entry name" value="DUF885"/>
    <property type="match status" value="1"/>
</dbReference>
<dbReference type="PANTHER" id="PTHR33361">
    <property type="entry name" value="GLR0591 PROTEIN"/>
    <property type="match status" value="1"/>
</dbReference>
<keyword evidence="1" id="KW-0732">Signal</keyword>
<gene>
    <name evidence="2" type="ORF">ISF26_01630</name>
</gene>
<feature type="signal peptide" evidence="1">
    <location>
        <begin position="1"/>
        <end position="25"/>
    </location>
</feature>
<keyword evidence="3" id="KW-1185">Reference proteome</keyword>
<organism evidence="2 3">
    <name type="scientific">Gloeobacter morelensis MG652769</name>
    <dbReference type="NCBI Taxonomy" id="2781736"/>
    <lineage>
        <taxon>Bacteria</taxon>
        <taxon>Bacillati</taxon>
        <taxon>Cyanobacteriota</taxon>
        <taxon>Cyanophyceae</taxon>
        <taxon>Gloeobacterales</taxon>
        <taxon>Gloeobacteraceae</taxon>
        <taxon>Gloeobacter</taxon>
        <taxon>Gloeobacter morelensis</taxon>
    </lineage>
</organism>
<proteinExistence type="predicted"/>
<evidence type="ECO:0000256" key="1">
    <source>
        <dbReference type="SAM" id="SignalP"/>
    </source>
</evidence>
<dbReference type="InterPro" id="IPR010281">
    <property type="entry name" value="DUF885"/>
</dbReference>
<feature type="chain" id="PRO_5045935606" evidence="1">
    <location>
        <begin position="26"/>
        <end position="611"/>
    </location>
</feature>
<dbReference type="Proteomes" id="UP001054846">
    <property type="component" value="Chromosome"/>
</dbReference>
<sequence length="611" mass="67440">MLHIRTATVALIACLFVLPTAPTAAQTSSTSTPVSTAAAWVERSNNNTDVMLAVEARFNPEGAGGLGVDGYDDKVADLGPGVLERNRQAFVQAAETLTKRLAVEKDPLVRQDLEILLKAARDNVRLLELRRKYDIAYINVSQLVFGGLRVLLDEQVPAERRKAALVRLRRYAGTETGYTPIAVLAEQRVRERLAAPGLSGPYKAQVEKDLAQNAFFVEGIGELFKKYSLEGYQADYAKLKAQLATYDAFVRKAVLPKARTDFRLPPERYAFALEQLGVDVPPAQLAAQARATFADIQKQMQVVALQVAQTKGYSATDYRDVIRELKKEQLVGEAILPLYQQRLKDLEAIIRREKLVTLPDRPARIRIASPAESAAVPAPNMRPPRLVGNRGEQGEFVLPLNIPAAAGARGGGTQKFDDFTFDAVAWTLTAHEARPGHELQFASLVEQGVSSARAIYAFNSTNVEGWGLYSEAIVEPFIPAEGQLFTLQFRLLRAARAFLDPELQLGKVTPAEALRVLKEDVVLSEAFANQEVERYTFVLPGQATSYFYGYTKLTDLRKETEKLLGNRFEALKFHDFILAQGLLPPELLRKAVLEQFVGTAAAPTGRSMLTK</sequence>
<reference evidence="2 3" key="1">
    <citation type="journal article" date="2021" name="Genome Biol. Evol.">
        <title>Complete Genome Sequencing of a Novel Gloeobacter Species from a Waterfall Cave in Mexico.</title>
        <authorList>
            <person name="Saw J.H."/>
            <person name="Cardona T."/>
            <person name="Montejano G."/>
        </authorList>
    </citation>
    <scope>NUCLEOTIDE SEQUENCE [LARGE SCALE GENOMIC DNA]</scope>
    <source>
        <strain evidence="2">MG652769</strain>
    </source>
</reference>